<dbReference type="EMBL" id="LIIN01000120">
    <property type="protein sequence ID" value="KZX20224.1"/>
    <property type="molecule type" value="Genomic_DNA"/>
</dbReference>
<dbReference type="Proteomes" id="UP000076717">
    <property type="component" value="Unassembled WGS sequence"/>
</dbReference>
<dbReference type="RefSeq" id="WP_068212489.1">
    <property type="nucleotide sequence ID" value="NZ_CP047186.1"/>
</dbReference>
<accession>A0A166H9Z9</accession>
<organism evidence="1 2">
    <name type="scientific">Rathayibacter tanaceti</name>
    <dbReference type="NCBI Taxonomy" id="1671680"/>
    <lineage>
        <taxon>Bacteria</taxon>
        <taxon>Bacillati</taxon>
        <taxon>Actinomycetota</taxon>
        <taxon>Actinomycetes</taxon>
        <taxon>Micrococcales</taxon>
        <taxon>Microbacteriaceae</taxon>
        <taxon>Rathayibacter</taxon>
    </lineage>
</organism>
<sequence length="187" mass="18880">MTPDQPAAADHSPTRPGPVSRWVARTRRPLDETARALKERIYATFTGLAVVMIYVVGDHPDAAQALRSLAISIVGISAAGFVAEVVSHQVVHAATPSGAEVRIMLRIAAGALASASLPLLALAGAALGLIDATAALRIGAGVYVATLAAIALIAVARAGLPLRQSLVSLLGIVGLGALVVGVLALAH</sequence>
<gene>
    <name evidence="1" type="ORF">ACH61_02653</name>
</gene>
<keyword evidence="2" id="KW-1185">Reference proteome</keyword>
<proteinExistence type="predicted"/>
<reference evidence="1 2" key="1">
    <citation type="submission" date="2015-08" db="EMBL/GenBank/DDBJ databases">
        <title>Draft Genome Sequence of Rathayibacter sp. Strain VKM Ac-2596 Isolated from Leaf Gall Induced by Plant-Parasitic Nematodes.</title>
        <authorList>
            <person name="Vasilenko O.V."/>
            <person name="Starodumova I.P."/>
            <person name="Tarlachkov S.V."/>
            <person name="Dorofeeva L.V."/>
            <person name="Evtushenko L.I."/>
        </authorList>
    </citation>
    <scope>NUCLEOTIDE SEQUENCE [LARGE SCALE GENOMIC DNA]</scope>
    <source>
        <strain evidence="1 2">VKM Ac-2596</strain>
    </source>
</reference>
<dbReference type="AlphaFoldDB" id="A0A166H9Z9"/>
<evidence type="ECO:0000313" key="2">
    <source>
        <dbReference type="Proteomes" id="UP000076717"/>
    </source>
</evidence>
<evidence type="ECO:0000313" key="1">
    <source>
        <dbReference type="EMBL" id="KZX20224.1"/>
    </source>
</evidence>
<protein>
    <submittedName>
        <fullName evidence="1">Uncharacterized protein</fullName>
    </submittedName>
</protein>
<name>A0A166H9Z9_9MICO</name>
<comment type="caution">
    <text evidence="1">The sequence shown here is derived from an EMBL/GenBank/DDBJ whole genome shotgun (WGS) entry which is preliminary data.</text>
</comment>
<dbReference type="PATRIC" id="fig|1671680.3.peg.2849"/>